<dbReference type="PROSITE" id="PS51891">
    <property type="entry name" value="CENP_V_GFA"/>
    <property type="match status" value="1"/>
</dbReference>
<dbReference type="Proteomes" id="UP000629468">
    <property type="component" value="Unassembled WGS sequence"/>
</dbReference>
<proteinExistence type="inferred from homology"/>
<dbReference type="PANTHER" id="PTHR33337:SF39">
    <property type="entry name" value="DUF636 DOMAIN PROTEIN (AFU_ORTHOLOGUE AFUA_6G11530)"/>
    <property type="match status" value="1"/>
</dbReference>
<dbReference type="EMBL" id="JABXXO010000007">
    <property type="protein sequence ID" value="KAF7773107.1"/>
    <property type="molecule type" value="Genomic_DNA"/>
</dbReference>
<evidence type="ECO:0000313" key="7">
    <source>
        <dbReference type="Proteomes" id="UP000629468"/>
    </source>
</evidence>
<evidence type="ECO:0000256" key="4">
    <source>
        <dbReference type="ARBA" id="ARBA00023239"/>
    </source>
</evidence>
<sequence>MTEGKTRDTTTVRRGSCLCQAVKYEVRGDPLTFRVCHCVNCRKATGSAFMSNGFFLKTQVHVVEGGDKLKAYRDNDTESEIPVDRRFCTNCGSNVFMNSAEPEAEKKFVIICLGTLDEKVSWQPKTQLFPHEQRHWVAGINTLVTPKSKL</sequence>
<dbReference type="AlphaFoldDB" id="A0A8H7F1D6"/>
<dbReference type="SUPFAM" id="SSF51316">
    <property type="entry name" value="Mss4-like"/>
    <property type="match status" value="1"/>
</dbReference>
<evidence type="ECO:0000256" key="1">
    <source>
        <dbReference type="ARBA" id="ARBA00005495"/>
    </source>
</evidence>
<evidence type="ECO:0000256" key="2">
    <source>
        <dbReference type="ARBA" id="ARBA00022723"/>
    </source>
</evidence>
<comment type="similarity">
    <text evidence="1">Belongs to the Gfa family.</text>
</comment>
<keyword evidence="4" id="KW-0456">Lyase</keyword>
<dbReference type="PANTHER" id="PTHR33337">
    <property type="entry name" value="GFA DOMAIN-CONTAINING PROTEIN"/>
    <property type="match status" value="1"/>
</dbReference>
<gene>
    <name evidence="6" type="ORF">Agabi119p4_5274</name>
</gene>
<dbReference type="InterPro" id="IPR006913">
    <property type="entry name" value="CENP-V/GFA"/>
</dbReference>
<comment type="caution">
    <text evidence="6">The sequence shown here is derived from an EMBL/GenBank/DDBJ whole genome shotgun (WGS) entry which is preliminary data.</text>
</comment>
<dbReference type="GO" id="GO:0016846">
    <property type="term" value="F:carbon-sulfur lyase activity"/>
    <property type="evidence" value="ECO:0007669"/>
    <property type="project" value="InterPro"/>
</dbReference>
<dbReference type="GO" id="GO:0046872">
    <property type="term" value="F:metal ion binding"/>
    <property type="evidence" value="ECO:0007669"/>
    <property type="project" value="UniProtKB-KW"/>
</dbReference>
<evidence type="ECO:0000256" key="3">
    <source>
        <dbReference type="ARBA" id="ARBA00022833"/>
    </source>
</evidence>
<evidence type="ECO:0000259" key="5">
    <source>
        <dbReference type="PROSITE" id="PS51891"/>
    </source>
</evidence>
<dbReference type="Gene3D" id="3.90.1590.10">
    <property type="entry name" value="glutathione-dependent formaldehyde- activating enzyme (gfa)"/>
    <property type="match status" value="1"/>
</dbReference>
<dbReference type="Pfam" id="PF04828">
    <property type="entry name" value="GFA"/>
    <property type="match status" value="1"/>
</dbReference>
<feature type="domain" description="CENP-V/GFA" evidence="5">
    <location>
        <begin position="13"/>
        <end position="123"/>
    </location>
</feature>
<name>A0A8H7F1D6_AGABI</name>
<keyword evidence="2" id="KW-0479">Metal-binding</keyword>
<accession>A0A8H7F1D6</accession>
<evidence type="ECO:0000313" key="6">
    <source>
        <dbReference type="EMBL" id="KAF7773107.1"/>
    </source>
</evidence>
<dbReference type="InterPro" id="IPR011057">
    <property type="entry name" value="Mss4-like_sf"/>
</dbReference>
<organism evidence="6 7">
    <name type="scientific">Agaricus bisporus var. burnettii</name>
    <dbReference type="NCBI Taxonomy" id="192524"/>
    <lineage>
        <taxon>Eukaryota</taxon>
        <taxon>Fungi</taxon>
        <taxon>Dikarya</taxon>
        <taxon>Basidiomycota</taxon>
        <taxon>Agaricomycotina</taxon>
        <taxon>Agaricomycetes</taxon>
        <taxon>Agaricomycetidae</taxon>
        <taxon>Agaricales</taxon>
        <taxon>Agaricineae</taxon>
        <taxon>Agaricaceae</taxon>
        <taxon>Agaricus</taxon>
    </lineage>
</organism>
<reference evidence="6 7" key="1">
    <citation type="journal article" name="Sci. Rep.">
        <title>Telomere-to-telomere assembled and centromere annotated genomes of the two main subspecies of the button mushroom Agaricus bisporus reveal especially polymorphic chromosome ends.</title>
        <authorList>
            <person name="Sonnenberg A.S.M."/>
            <person name="Sedaghat-Telgerd N."/>
            <person name="Lavrijssen B."/>
            <person name="Ohm R.A."/>
            <person name="Hendrickx P.M."/>
            <person name="Scholtmeijer K."/>
            <person name="Baars J.J.P."/>
            <person name="van Peer A."/>
        </authorList>
    </citation>
    <scope>NUCLEOTIDE SEQUENCE [LARGE SCALE GENOMIC DNA]</scope>
    <source>
        <strain evidence="6 7">H119_p4</strain>
    </source>
</reference>
<protein>
    <recommendedName>
        <fullName evidence="5">CENP-V/GFA domain-containing protein</fullName>
    </recommendedName>
</protein>
<keyword evidence="3" id="KW-0862">Zinc</keyword>